<proteinExistence type="predicted"/>
<keyword evidence="2" id="KW-1185">Reference proteome</keyword>
<dbReference type="OrthoDB" id="2188446at2759"/>
<evidence type="ECO:0000313" key="1">
    <source>
        <dbReference type="EMBL" id="EPR77983.1"/>
    </source>
</evidence>
<evidence type="ECO:0000313" key="2">
    <source>
        <dbReference type="Proteomes" id="UP000014978"/>
    </source>
</evidence>
<organism evidence="1 2">
    <name type="scientific">Spraguea lophii (strain 42_110)</name>
    <name type="common">Microsporidian parasite</name>
    <dbReference type="NCBI Taxonomy" id="1358809"/>
    <lineage>
        <taxon>Eukaryota</taxon>
        <taxon>Fungi</taxon>
        <taxon>Fungi incertae sedis</taxon>
        <taxon>Microsporidia</taxon>
        <taxon>Spragueidae</taxon>
        <taxon>Spraguea</taxon>
    </lineage>
</organism>
<dbReference type="AlphaFoldDB" id="S7XPU9"/>
<sequence length="148" mass="18109">DNIYLYDELIENNILKGFYEENIFFEENNNSRILNFIKNKIYCRIDELYQYINNCKNNTDNQADKDIIHNYIKDNVIVRLSNDCYTLRKDDYKIRDVIVELLCKKKIIRKKEVELRMKEYDQVMDNSEFNKIIKKYCYSKGSNWIIKE</sequence>
<comment type="caution">
    <text evidence="1">The sequence shown here is derived from an EMBL/GenBank/DDBJ whole genome shotgun (WGS) entry which is preliminary data.</text>
</comment>
<dbReference type="EMBL" id="ATCN01001106">
    <property type="protein sequence ID" value="EPR77983.1"/>
    <property type="molecule type" value="Genomic_DNA"/>
</dbReference>
<name>S7XPU9_SPRLO</name>
<reference evidence="2" key="1">
    <citation type="journal article" date="2013" name="PLoS Genet.">
        <title>The genome of Spraguea lophii and the basis of host-microsporidian interactions.</title>
        <authorList>
            <person name="Campbell S.E."/>
            <person name="Williams T.A."/>
            <person name="Yousuf A."/>
            <person name="Soanes D.M."/>
            <person name="Paszkiewicz K.H."/>
            <person name="Williams B.A.P."/>
        </authorList>
    </citation>
    <scope>NUCLEOTIDE SEQUENCE [LARGE SCALE GENOMIC DNA]</scope>
    <source>
        <strain evidence="2">42_110</strain>
    </source>
</reference>
<feature type="non-terminal residue" evidence="1">
    <location>
        <position position="1"/>
    </location>
</feature>
<accession>S7XPU9</accession>
<dbReference type="Proteomes" id="UP000014978">
    <property type="component" value="Unassembled WGS sequence"/>
</dbReference>
<dbReference type="VEuPathDB" id="MicrosporidiaDB:SLOPH_2511"/>
<dbReference type="InParanoid" id="S7XPU9"/>
<protein>
    <submittedName>
        <fullName evidence="1">Uncharacterized protein</fullName>
    </submittedName>
</protein>
<gene>
    <name evidence="1" type="ORF">SLOPH_2511</name>
</gene>
<dbReference type="HOGENOM" id="CLU_1763291_0_0_1"/>